<evidence type="ECO:0000256" key="6">
    <source>
        <dbReference type="ARBA" id="ARBA00022989"/>
    </source>
</evidence>
<dbReference type="PANTHER" id="PTHR21137:SF35">
    <property type="entry name" value="ODORANT RECEPTOR 19A-RELATED"/>
    <property type="match status" value="1"/>
</dbReference>
<evidence type="ECO:0000256" key="3">
    <source>
        <dbReference type="ARBA" id="ARBA00022606"/>
    </source>
</evidence>
<dbReference type="Pfam" id="PF02949">
    <property type="entry name" value="7tm_6"/>
    <property type="match status" value="1"/>
</dbReference>
<evidence type="ECO:0000313" key="12">
    <source>
        <dbReference type="Proteomes" id="UP001152799"/>
    </source>
</evidence>
<evidence type="ECO:0000256" key="8">
    <source>
        <dbReference type="ARBA" id="ARBA00023170"/>
    </source>
</evidence>
<dbReference type="GO" id="GO:0004984">
    <property type="term" value="F:olfactory receptor activity"/>
    <property type="evidence" value="ECO:0007669"/>
    <property type="project" value="InterPro"/>
</dbReference>
<keyword evidence="8 10" id="KW-0675">Receptor</keyword>
<dbReference type="GO" id="GO:0007165">
    <property type="term" value="P:signal transduction"/>
    <property type="evidence" value="ECO:0007669"/>
    <property type="project" value="UniProtKB-KW"/>
</dbReference>
<keyword evidence="7 10" id="KW-0472">Membrane</keyword>
<dbReference type="EMBL" id="OU892278">
    <property type="protein sequence ID" value="CAH1125930.1"/>
    <property type="molecule type" value="Genomic_DNA"/>
</dbReference>
<comment type="caution">
    <text evidence="10">Lacks conserved residue(s) required for the propagation of feature annotation.</text>
</comment>
<proteinExistence type="inferred from homology"/>
<feature type="transmembrane region" description="Helical" evidence="10">
    <location>
        <begin position="42"/>
        <end position="62"/>
    </location>
</feature>
<evidence type="ECO:0000256" key="7">
    <source>
        <dbReference type="ARBA" id="ARBA00023136"/>
    </source>
</evidence>
<dbReference type="InterPro" id="IPR004117">
    <property type="entry name" value="7tm6_olfct_rcpt"/>
</dbReference>
<evidence type="ECO:0000256" key="1">
    <source>
        <dbReference type="ARBA" id="ARBA00004651"/>
    </source>
</evidence>
<dbReference type="GO" id="GO:0005886">
    <property type="term" value="C:plasma membrane"/>
    <property type="evidence" value="ECO:0007669"/>
    <property type="project" value="UniProtKB-SubCell"/>
</dbReference>
<keyword evidence="2" id="KW-1003">Cell membrane</keyword>
<organism evidence="11 12">
    <name type="scientific">Ceutorhynchus assimilis</name>
    <name type="common">cabbage seed weevil</name>
    <dbReference type="NCBI Taxonomy" id="467358"/>
    <lineage>
        <taxon>Eukaryota</taxon>
        <taxon>Metazoa</taxon>
        <taxon>Ecdysozoa</taxon>
        <taxon>Arthropoda</taxon>
        <taxon>Hexapoda</taxon>
        <taxon>Insecta</taxon>
        <taxon>Pterygota</taxon>
        <taxon>Neoptera</taxon>
        <taxon>Endopterygota</taxon>
        <taxon>Coleoptera</taxon>
        <taxon>Polyphaga</taxon>
        <taxon>Cucujiformia</taxon>
        <taxon>Curculionidae</taxon>
        <taxon>Ceutorhynchinae</taxon>
        <taxon>Ceutorhynchus</taxon>
    </lineage>
</organism>
<dbReference type="Proteomes" id="UP001152799">
    <property type="component" value="Chromosome 2"/>
</dbReference>
<keyword evidence="9 10" id="KW-0807">Transducer</keyword>
<keyword evidence="6 10" id="KW-1133">Transmembrane helix</keyword>
<sequence length="408" mass="46597">MGTAGTMSNQENNQQLIGWSKIVMINTGFWKQPISESKSVQLCFEVYSVLVKLGYILLWILLTAEIIRMFLNDYPDQIKFQALGAGFSATLMGMKMLIYQKYDIMEMINDVIEKEKEVWGSTSEEIHNVYRVKIRVCKAYVLIIGGFLAGGFSYFQISGAFAMVELKHQNLINNQTIEPNFMYLTLFPRDRLSNLYITFGLQAIWSWVGYNFGTMTHVVFLTLLTYSASQLEILQVKLKNFIGPDDFIADVSDAQYNEKISVLKNLIEDHKYIIGFVEHLNDCTKYIILMEYCLNSLNIASVSLNIIKMELSLSEIVWRLSFVIQLCAQVFILGWSCNEVKVQSETVADALYDSRWHLLNKEGKQLVQIMIARAQRPLTLTIGDFGPMTNDSSVLIVKAAYSYVSLFS</sequence>
<dbReference type="PANTHER" id="PTHR21137">
    <property type="entry name" value="ODORANT RECEPTOR"/>
    <property type="match status" value="1"/>
</dbReference>
<evidence type="ECO:0000256" key="2">
    <source>
        <dbReference type="ARBA" id="ARBA00022475"/>
    </source>
</evidence>
<reference evidence="11" key="1">
    <citation type="submission" date="2022-01" db="EMBL/GenBank/DDBJ databases">
        <authorList>
            <person name="King R."/>
        </authorList>
    </citation>
    <scope>NUCLEOTIDE SEQUENCE</scope>
</reference>
<gene>
    <name evidence="11" type="ORF">CEUTPL_LOCUS4817</name>
</gene>
<evidence type="ECO:0000256" key="9">
    <source>
        <dbReference type="ARBA" id="ARBA00023224"/>
    </source>
</evidence>
<dbReference type="AlphaFoldDB" id="A0A9P0DDH2"/>
<evidence type="ECO:0000256" key="5">
    <source>
        <dbReference type="ARBA" id="ARBA00022725"/>
    </source>
</evidence>
<comment type="similarity">
    <text evidence="10">Belongs to the insect chemoreceptor superfamily. Heteromeric odorant receptor channel (TC 1.A.69) family.</text>
</comment>
<dbReference type="GO" id="GO:0005549">
    <property type="term" value="F:odorant binding"/>
    <property type="evidence" value="ECO:0007669"/>
    <property type="project" value="InterPro"/>
</dbReference>
<feature type="transmembrane region" description="Helical" evidence="10">
    <location>
        <begin position="139"/>
        <end position="157"/>
    </location>
</feature>
<keyword evidence="4 10" id="KW-0812">Transmembrane</keyword>
<evidence type="ECO:0000256" key="4">
    <source>
        <dbReference type="ARBA" id="ARBA00022692"/>
    </source>
</evidence>
<keyword evidence="5 10" id="KW-0552">Olfaction</keyword>
<name>A0A9P0DDH2_9CUCU</name>
<evidence type="ECO:0000256" key="10">
    <source>
        <dbReference type="RuleBase" id="RU351113"/>
    </source>
</evidence>
<evidence type="ECO:0000313" key="11">
    <source>
        <dbReference type="EMBL" id="CAH1125930.1"/>
    </source>
</evidence>
<comment type="subcellular location">
    <subcellularLocation>
        <location evidence="1 10">Cell membrane</location>
        <topology evidence="1 10">Multi-pass membrane protein</topology>
    </subcellularLocation>
</comment>
<feature type="transmembrane region" description="Helical" evidence="10">
    <location>
        <begin position="82"/>
        <end position="99"/>
    </location>
</feature>
<keyword evidence="3 10" id="KW-0716">Sensory transduction</keyword>
<protein>
    <recommendedName>
        <fullName evidence="10">Odorant receptor</fullName>
    </recommendedName>
</protein>
<accession>A0A9P0DDH2</accession>
<dbReference type="OrthoDB" id="8117390at2759"/>
<keyword evidence="12" id="KW-1185">Reference proteome</keyword>